<dbReference type="PROSITE" id="PS00107">
    <property type="entry name" value="PROTEIN_KINASE_ATP"/>
    <property type="match status" value="1"/>
</dbReference>
<dbReference type="SMART" id="SM00220">
    <property type="entry name" value="S_TKc"/>
    <property type="match status" value="1"/>
</dbReference>
<dbReference type="InterPro" id="IPR000253">
    <property type="entry name" value="FHA_dom"/>
</dbReference>
<feature type="domain" description="FHA" evidence="6">
    <location>
        <begin position="237"/>
        <end position="285"/>
    </location>
</feature>
<keyword evidence="8" id="KW-0418">Kinase</keyword>
<feature type="domain" description="FHA" evidence="6">
    <location>
        <begin position="68"/>
        <end position="122"/>
    </location>
</feature>
<dbReference type="FunFam" id="1.10.510.10:FF:000571">
    <property type="entry name" value="Maternal embryonic leucine zipper kinase"/>
    <property type="match status" value="1"/>
</dbReference>
<dbReference type="OrthoDB" id="407410at2759"/>
<gene>
    <name evidence="8" type="primary">CHEK2</name>
    <name evidence="8" type="ORF">FOZ60_004304</name>
</gene>
<dbReference type="InterPro" id="IPR008271">
    <property type="entry name" value="Ser/Thr_kinase_AS"/>
</dbReference>
<feature type="region of interest" description="Disordered" evidence="5">
    <location>
        <begin position="184"/>
        <end position="205"/>
    </location>
</feature>
<protein>
    <submittedName>
        <fullName evidence="8">Checkpoint kinase 2</fullName>
    </submittedName>
</protein>
<evidence type="ECO:0000256" key="4">
    <source>
        <dbReference type="PROSITE-ProRule" id="PRU10141"/>
    </source>
</evidence>
<evidence type="ECO:0000256" key="3">
    <source>
        <dbReference type="ARBA" id="ARBA00022840"/>
    </source>
</evidence>
<evidence type="ECO:0000256" key="1">
    <source>
        <dbReference type="ARBA" id="ARBA00011245"/>
    </source>
</evidence>
<evidence type="ECO:0000313" key="9">
    <source>
        <dbReference type="Proteomes" id="UP000541610"/>
    </source>
</evidence>
<dbReference type="InterPro" id="IPR017441">
    <property type="entry name" value="Protein_kinase_ATP_BS"/>
</dbReference>
<reference evidence="8 9" key="1">
    <citation type="submission" date="2020-04" db="EMBL/GenBank/DDBJ databases">
        <title>Perkinsus olseni comparative genomics.</title>
        <authorList>
            <person name="Bogema D.R."/>
        </authorList>
    </citation>
    <scope>NUCLEOTIDE SEQUENCE [LARGE SCALE GENOMIC DNA]</scope>
    <source>
        <strain evidence="8">00978-12</strain>
    </source>
</reference>
<proteinExistence type="predicted"/>
<dbReference type="SUPFAM" id="SSF49879">
    <property type="entry name" value="SMAD/FHA domain"/>
    <property type="match status" value="2"/>
</dbReference>
<comment type="subunit">
    <text evidence="1">Monomer.</text>
</comment>
<evidence type="ECO:0000259" key="6">
    <source>
        <dbReference type="PROSITE" id="PS50006"/>
    </source>
</evidence>
<dbReference type="Pfam" id="PF00069">
    <property type="entry name" value="Pkinase"/>
    <property type="match status" value="1"/>
</dbReference>
<dbReference type="InterPro" id="IPR000719">
    <property type="entry name" value="Prot_kinase_dom"/>
</dbReference>
<sequence length="713" mass="78781">MFTSPARDSCSATQLATATQDWQPPPPLTGDSEFETPVLIGTLYLTINTSQWKNKEQTLELWSDRSSWRIGRDGTNDVEVQDPKVSTVHVRLDHDPSKSGQEDEITITDVSRNGTYIGSRRLIANKTEVLRPGDSFSLVTSPFIRGHPEPLLVALWKPLGYEDPLEEEIMDGAVVGMTQAMPPAATQVREEVPAPRRRRDRDTVGQQDPVIAQLSGDIKYQWRPSTSRVTAGLRSSITIGRSPSCSIVLNDDRISGSHVTLEHDGKAFHITDSSTNGTYLNDKRLPKKHMHPLKSGDHVSLACQGKDAVAVGIDPGIEFTFRAVLTEYKYNGALFGDNDSSEVGRPLGKKAISSASTCEDSDPPRDTAGRSMEDLYYINAPLGQGNFATVHSATEKKEGGKQVAIKELDLAKLLKFQQSTKSNSVTFRSEFEVLRELDHPAIVKFYTYFENHRSLFIVTELMQGGDLLERLLNHGAYREPDAQVLFRDLCSGVAYMHSHNIIHRDLKPENILLTADQRHGKISDLGLARHTNPLTGEAAGTYCGTPHYFAPEMVMLKLGRRVTYDNKVDCWALGVILYVLLSATPPFSVDEDPDGQGGLLDQKILNAEYSFAFAEWEDVSEVAKDLIDMFLRVDDKKRWSAQRALDDHAWFDDPSDGPEQGAVSPPAAKRRRTMGGSGEEDTAHEDGSPLPAASHDDSPQTNSATTGDEHQCP</sequence>
<dbReference type="EMBL" id="JABANP010000197">
    <property type="protein sequence ID" value="KAF4687091.1"/>
    <property type="molecule type" value="Genomic_DNA"/>
</dbReference>
<keyword evidence="2 4" id="KW-0547">Nucleotide-binding</keyword>
<dbReference type="PROSITE" id="PS50006">
    <property type="entry name" value="FHA_DOMAIN"/>
    <property type="match status" value="2"/>
</dbReference>
<keyword evidence="3 4" id="KW-0067">ATP-binding</keyword>
<dbReference type="Gene3D" id="1.10.510.10">
    <property type="entry name" value="Transferase(Phosphotransferase) domain 1"/>
    <property type="match status" value="1"/>
</dbReference>
<dbReference type="Pfam" id="PF00498">
    <property type="entry name" value="FHA"/>
    <property type="match status" value="2"/>
</dbReference>
<dbReference type="InterPro" id="IPR011009">
    <property type="entry name" value="Kinase-like_dom_sf"/>
</dbReference>
<feature type="region of interest" description="Disordered" evidence="5">
    <location>
        <begin position="1"/>
        <end position="34"/>
    </location>
</feature>
<evidence type="ECO:0000313" key="8">
    <source>
        <dbReference type="EMBL" id="KAF4687091.1"/>
    </source>
</evidence>
<comment type="caution">
    <text evidence="8">The sequence shown here is derived from an EMBL/GenBank/DDBJ whole genome shotgun (WGS) entry which is preliminary data.</text>
</comment>
<evidence type="ECO:0000259" key="7">
    <source>
        <dbReference type="PROSITE" id="PS50011"/>
    </source>
</evidence>
<dbReference type="CDD" id="cd00060">
    <property type="entry name" value="FHA"/>
    <property type="match status" value="2"/>
</dbReference>
<dbReference type="Gene3D" id="2.60.200.20">
    <property type="match status" value="2"/>
</dbReference>
<dbReference type="AlphaFoldDB" id="A0A7J6NVK8"/>
<dbReference type="Proteomes" id="UP000541610">
    <property type="component" value="Unassembled WGS sequence"/>
</dbReference>
<keyword evidence="8" id="KW-0808">Transferase</keyword>
<dbReference type="SUPFAM" id="SSF56112">
    <property type="entry name" value="Protein kinase-like (PK-like)"/>
    <property type="match status" value="1"/>
</dbReference>
<dbReference type="CDD" id="cd05117">
    <property type="entry name" value="STKc_CAMK"/>
    <property type="match status" value="1"/>
</dbReference>
<dbReference type="GO" id="GO:0005524">
    <property type="term" value="F:ATP binding"/>
    <property type="evidence" value="ECO:0007669"/>
    <property type="project" value="UniProtKB-UniRule"/>
</dbReference>
<dbReference type="InterPro" id="IPR008984">
    <property type="entry name" value="SMAD_FHA_dom_sf"/>
</dbReference>
<feature type="compositionally biased region" description="Polar residues" evidence="5">
    <location>
        <begin position="10"/>
        <end position="22"/>
    </location>
</feature>
<dbReference type="GO" id="GO:0004672">
    <property type="term" value="F:protein kinase activity"/>
    <property type="evidence" value="ECO:0007669"/>
    <property type="project" value="InterPro"/>
</dbReference>
<accession>A0A7J6NVK8</accession>
<feature type="binding site" evidence="4">
    <location>
        <position position="406"/>
    </location>
    <ligand>
        <name>ATP</name>
        <dbReference type="ChEBI" id="CHEBI:30616"/>
    </ligand>
</feature>
<dbReference type="SMART" id="SM00240">
    <property type="entry name" value="FHA"/>
    <property type="match status" value="2"/>
</dbReference>
<dbReference type="PANTHER" id="PTHR24347">
    <property type="entry name" value="SERINE/THREONINE-PROTEIN KINASE"/>
    <property type="match status" value="1"/>
</dbReference>
<feature type="domain" description="Protein kinase" evidence="7">
    <location>
        <begin position="376"/>
        <end position="651"/>
    </location>
</feature>
<name>A0A7J6NVK8_PEROL</name>
<evidence type="ECO:0000256" key="5">
    <source>
        <dbReference type="SAM" id="MobiDB-lite"/>
    </source>
</evidence>
<organism evidence="8 9">
    <name type="scientific">Perkinsus olseni</name>
    <name type="common">Perkinsus atlanticus</name>
    <dbReference type="NCBI Taxonomy" id="32597"/>
    <lineage>
        <taxon>Eukaryota</taxon>
        <taxon>Sar</taxon>
        <taxon>Alveolata</taxon>
        <taxon>Perkinsozoa</taxon>
        <taxon>Perkinsea</taxon>
        <taxon>Perkinsida</taxon>
        <taxon>Perkinsidae</taxon>
        <taxon>Perkinsus</taxon>
    </lineage>
</organism>
<dbReference type="PROSITE" id="PS50011">
    <property type="entry name" value="PROTEIN_KINASE_DOM"/>
    <property type="match status" value="1"/>
</dbReference>
<evidence type="ECO:0000256" key="2">
    <source>
        <dbReference type="ARBA" id="ARBA00022741"/>
    </source>
</evidence>
<dbReference type="PROSITE" id="PS00108">
    <property type="entry name" value="PROTEIN_KINASE_ST"/>
    <property type="match status" value="1"/>
</dbReference>
<feature type="region of interest" description="Disordered" evidence="5">
    <location>
        <begin position="648"/>
        <end position="713"/>
    </location>
</feature>